<name>A0A1U7LL34_NEOID</name>
<organism evidence="1 2">
    <name type="scientific">Neolecta irregularis (strain DAH-3)</name>
    <dbReference type="NCBI Taxonomy" id="1198029"/>
    <lineage>
        <taxon>Eukaryota</taxon>
        <taxon>Fungi</taxon>
        <taxon>Dikarya</taxon>
        <taxon>Ascomycota</taxon>
        <taxon>Taphrinomycotina</taxon>
        <taxon>Neolectales</taxon>
        <taxon>Neolectaceae</taxon>
        <taxon>Neolecta</taxon>
    </lineage>
</organism>
<dbReference type="Proteomes" id="UP000186594">
    <property type="component" value="Unassembled WGS sequence"/>
</dbReference>
<evidence type="ECO:0000313" key="2">
    <source>
        <dbReference type="Proteomes" id="UP000186594"/>
    </source>
</evidence>
<protein>
    <submittedName>
        <fullName evidence="1">Uncharacterized protein</fullName>
    </submittedName>
</protein>
<accession>A0A1U7LL34</accession>
<reference evidence="1 2" key="1">
    <citation type="submission" date="2016-04" db="EMBL/GenBank/DDBJ databases">
        <title>Evolutionary innovation and constraint leading to complex multicellularity in the Ascomycota.</title>
        <authorList>
            <person name="Cisse O."/>
            <person name="Nguyen A."/>
            <person name="Hewitt D.A."/>
            <person name="Jedd G."/>
            <person name="Stajich J.E."/>
        </authorList>
    </citation>
    <scope>NUCLEOTIDE SEQUENCE [LARGE SCALE GENOMIC DNA]</scope>
    <source>
        <strain evidence="1 2">DAH-3</strain>
    </source>
</reference>
<dbReference type="EMBL" id="LXFE01002018">
    <property type="protein sequence ID" value="OLL23252.1"/>
    <property type="molecule type" value="Genomic_DNA"/>
</dbReference>
<keyword evidence="2" id="KW-1185">Reference proteome</keyword>
<sequence>MSIGANLVSGLITAPHLETTSSTAFLTDWTRPTKPLVWSVWTAGFLGLVCLNRP</sequence>
<evidence type="ECO:0000313" key="1">
    <source>
        <dbReference type="EMBL" id="OLL23252.1"/>
    </source>
</evidence>
<dbReference type="AlphaFoldDB" id="A0A1U7LL34"/>
<gene>
    <name evidence="1" type="ORF">NEOLI_005513</name>
</gene>
<proteinExistence type="predicted"/>
<comment type="caution">
    <text evidence="1">The sequence shown here is derived from an EMBL/GenBank/DDBJ whole genome shotgun (WGS) entry which is preliminary data.</text>
</comment>